<comment type="caution">
    <text evidence="2">The sequence shown here is derived from an EMBL/GenBank/DDBJ whole genome shotgun (WGS) entry which is preliminary data.</text>
</comment>
<feature type="region of interest" description="Disordered" evidence="1">
    <location>
        <begin position="1"/>
        <end position="49"/>
    </location>
</feature>
<feature type="compositionally biased region" description="Low complexity" evidence="1">
    <location>
        <begin position="20"/>
        <end position="42"/>
    </location>
</feature>
<gene>
    <name evidence="2" type="ORF">PF011_g27009</name>
</gene>
<evidence type="ECO:0000313" key="3">
    <source>
        <dbReference type="Proteomes" id="UP000460718"/>
    </source>
</evidence>
<accession>A0A6A3HJ07</accession>
<organism evidence="2 3">
    <name type="scientific">Phytophthora fragariae</name>
    <dbReference type="NCBI Taxonomy" id="53985"/>
    <lineage>
        <taxon>Eukaryota</taxon>
        <taxon>Sar</taxon>
        <taxon>Stramenopiles</taxon>
        <taxon>Oomycota</taxon>
        <taxon>Peronosporomycetes</taxon>
        <taxon>Peronosporales</taxon>
        <taxon>Peronosporaceae</taxon>
        <taxon>Phytophthora</taxon>
    </lineage>
</organism>
<protein>
    <submittedName>
        <fullName evidence="2">Uncharacterized protein</fullName>
    </submittedName>
</protein>
<sequence length="99" mass="10183">MGHAEGGRRQRLFAMQAKLPSPTNSNVSSKPTSPPTSTQPYTKGYAGPDRGYHCATGGSIADSNGTTDAGTALTKPACRVGSCSCIIHNTASLPRAYVA</sequence>
<dbReference type="Proteomes" id="UP000460718">
    <property type="component" value="Unassembled WGS sequence"/>
</dbReference>
<name>A0A6A3HJ07_9STRA</name>
<dbReference type="EMBL" id="QXFW01003760">
    <property type="protein sequence ID" value="KAE8968912.1"/>
    <property type="molecule type" value="Genomic_DNA"/>
</dbReference>
<evidence type="ECO:0000313" key="2">
    <source>
        <dbReference type="EMBL" id="KAE8968912.1"/>
    </source>
</evidence>
<reference evidence="2 3" key="1">
    <citation type="submission" date="2018-09" db="EMBL/GenBank/DDBJ databases">
        <title>Genomic investigation of the strawberry pathogen Phytophthora fragariae indicates pathogenicity is determined by transcriptional variation in three key races.</title>
        <authorList>
            <person name="Adams T.M."/>
            <person name="Armitage A.D."/>
            <person name="Sobczyk M.K."/>
            <person name="Bates H.J."/>
            <person name="Dunwell J.M."/>
            <person name="Nellist C.F."/>
            <person name="Harrison R.J."/>
        </authorList>
    </citation>
    <scope>NUCLEOTIDE SEQUENCE [LARGE SCALE GENOMIC DNA]</scope>
    <source>
        <strain evidence="2 3">SCRP245</strain>
    </source>
</reference>
<evidence type="ECO:0000256" key="1">
    <source>
        <dbReference type="SAM" id="MobiDB-lite"/>
    </source>
</evidence>
<proteinExistence type="predicted"/>
<dbReference type="AlphaFoldDB" id="A0A6A3HJ07"/>